<dbReference type="RefSeq" id="WP_041633917.1">
    <property type="nucleotide sequence ID" value="NZ_JACAOE010000001.1"/>
</dbReference>
<protein>
    <submittedName>
        <fullName evidence="1">Uncharacterized protein</fullName>
    </submittedName>
</protein>
<dbReference type="EMBL" id="VKID01000001">
    <property type="protein sequence ID" value="TRX99941.1"/>
    <property type="molecule type" value="Genomic_DNA"/>
</dbReference>
<accession>A0A553IIB4</accession>
<evidence type="ECO:0000313" key="1">
    <source>
        <dbReference type="EMBL" id="TRX99941.1"/>
    </source>
</evidence>
<dbReference type="AlphaFoldDB" id="A0A553IIB4"/>
<comment type="caution">
    <text evidence="1">The sequence shown here is derived from an EMBL/GenBank/DDBJ whole genome shotgun (WGS) entry which is preliminary data.</text>
</comment>
<evidence type="ECO:0000313" key="2">
    <source>
        <dbReference type="Proteomes" id="UP000315938"/>
    </source>
</evidence>
<proteinExistence type="predicted"/>
<dbReference type="GeneID" id="41338783"/>
<organism evidence="1 2">
    <name type="scientific">Acholeplasma laidlawii</name>
    <dbReference type="NCBI Taxonomy" id="2148"/>
    <lineage>
        <taxon>Bacteria</taxon>
        <taxon>Bacillati</taxon>
        <taxon>Mycoplasmatota</taxon>
        <taxon>Mollicutes</taxon>
        <taxon>Acholeplasmatales</taxon>
        <taxon>Acholeplasmataceae</taxon>
        <taxon>Acholeplasma</taxon>
    </lineage>
</organism>
<sequence>MKVTINGKVSKDVLNTVLEEQKEKINTIEIFCKTHKINEFSYKDNELEYEYGKQQAKPKEVEKR</sequence>
<reference evidence="1 2" key="1">
    <citation type="submission" date="2019-07" db="EMBL/GenBank/DDBJ databases">
        <title>Genome sequence of Acholeplasma laidlawii strain with increased resistance to erythromycin.</title>
        <authorList>
            <person name="Medvedeva E.S."/>
            <person name="Baranova N.B."/>
            <person name="Siniagina M.N."/>
            <person name="Mouzykantov A."/>
            <person name="Chernova O.A."/>
            <person name="Chernov V.M."/>
        </authorList>
    </citation>
    <scope>NUCLEOTIDE SEQUENCE [LARGE SCALE GENOMIC DNA]</scope>
    <source>
        <strain evidence="1 2">PG8REry</strain>
    </source>
</reference>
<dbReference type="Proteomes" id="UP000315938">
    <property type="component" value="Unassembled WGS sequence"/>
</dbReference>
<gene>
    <name evidence="1" type="ORF">FNV44_02565</name>
</gene>
<name>A0A553IIB4_ACHLA</name>